<dbReference type="GO" id="GO:0051536">
    <property type="term" value="F:iron-sulfur cluster binding"/>
    <property type="evidence" value="ECO:0007669"/>
    <property type="project" value="UniProtKB-KW"/>
</dbReference>
<dbReference type="InterPro" id="IPR042096">
    <property type="entry name" value="Dihydro-acid_dehy_C"/>
</dbReference>
<dbReference type="Proteomes" id="UP000078316">
    <property type="component" value="Unassembled WGS sequence"/>
</dbReference>
<gene>
    <name evidence="8" type="ORF">A5481_14135</name>
</gene>
<dbReference type="InterPro" id="IPR037237">
    <property type="entry name" value="IlvD/EDD_N"/>
</dbReference>
<dbReference type="FunFam" id="3.50.30.80:FF:000001">
    <property type="entry name" value="Dihydroxy-acid dehydratase"/>
    <property type="match status" value="1"/>
</dbReference>
<feature type="domain" description="Dihydroxy-acid/6-phosphogluconate dehydratase N-terminal" evidence="6">
    <location>
        <begin position="42"/>
        <end position="353"/>
    </location>
</feature>
<keyword evidence="5" id="KW-0456">Lyase</keyword>
<evidence type="ECO:0000256" key="1">
    <source>
        <dbReference type="ARBA" id="ARBA00006486"/>
    </source>
</evidence>
<dbReference type="SUPFAM" id="SSF143975">
    <property type="entry name" value="IlvD/EDD N-terminal domain-like"/>
    <property type="match status" value="1"/>
</dbReference>
<comment type="caution">
    <text evidence="8">The sequence shown here is derived from an EMBL/GenBank/DDBJ whole genome shotgun (WGS) entry which is preliminary data.</text>
</comment>
<dbReference type="InterPro" id="IPR052352">
    <property type="entry name" value="Sugar_Degrad_Dehydratases"/>
</dbReference>
<dbReference type="AlphaFoldDB" id="A0A179S9F6"/>
<dbReference type="OrthoDB" id="7793094at2"/>
<dbReference type="SUPFAM" id="SSF52016">
    <property type="entry name" value="LeuD/IlvD-like"/>
    <property type="match status" value="1"/>
</dbReference>
<dbReference type="PROSITE" id="PS00886">
    <property type="entry name" value="ILVD_EDD_1"/>
    <property type="match status" value="1"/>
</dbReference>
<evidence type="ECO:0000259" key="6">
    <source>
        <dbReference type="Pfam" id="PF00920"/>
    </source>
</evidence>
<evidence type="ECO:0000256" key="2">
    <source>
        <dbReference type="ARBA" id="ARBA00022723"/>
    </source>
</evidence>
<dbReference type="Pfam" id="PF24877">
    <property type="entry name" value="ILV_EDD_C"/>
    <property type="match status" value="1"/>
</dbReference>
<dbReference type="STRING" id="427683.A5481_14135"/>
<feature type="domain" description="Dihydroxy-acid/6-phosphogluconate dehydratase C-terminal" evidence="7">
    <location>
        <begin position="366"/>
        <end position="561"/>
    </location>
</feature>
<sequence length="570" mass="60079">MGEDRGKGLRKGLTSYGDAGFSLFLRKAFIKAAGYSDDALDRPIVGITNTASDYNPCHGNAAQLIEAAKRGVMLAGAMPMVFPTISIHESFAHPTSMYLRNLMAMDTEEMIRAQPMDAVIVIGGCDKTLPAQVMAAASVDLPTVVIPVGPMVVGHHRGEVLGACTDCRRLWGAHRAGEIDEAEIETVNGRLAPSVGTCMVMGTASTMACMIEAMGLALPMAGTIPAPHAERIRLAEASGACAAAMAKTGGPRPSRIMTKASIRNAQVVMQAIGGSTNGVIHLTAMANRAGIDLDLASLDAIGREVPVLVDLKPSGDHYMEHFHHAGGVPKLLAELGSLIDLDAPTITGATLRDVVAAAEDVPGQTVIRSPDRPIKPVGAMAVLTGNLAPRGALIKHSAATPRLLQHEGRALVFDSIPDMAARIDDPDLDVSADDVLVLRNAGPKGAPGMPEAGYLPIPKKLARQGVKDMVRISDARMSGTAFGTIVLHVTPESAVGGPLALVRTGDRIRLDVAGRRIDLLVDEAELARRAEATTPPARPDWASRGYARLFHDTVTQADQGCDFDFMRREG</sequence>
<evidence type="ECO:0000256" key="4">
    <source>
        <dbReference type="ARBA" id="ARBA00023014"/>
    </source>
</evidence>
<reference evidence="8 9" key="1">
    <citation type="submission" date="2016-04" db="EMBL/GenBank/DDBJ databases">
        <authorList>
            <person name="Evans L.H."/>
            <person name="Alamgir A."/>
            <person name="Owens N."/>
            <person name="Weber N.D."/>
            <person name="Virtaneva K."/>
            <person name="Barbian K."/>
            <person name="Babar A."/>
            <person name="Rosenke K."/>
        </authorList>
    </citation>
    <scope>NUCLEOTIDE SEQUENCE [LARGE SCALE GENOMIC DNA]</scope>
    <source>
        <strain evidence="8 9">PMB02</strain>
    </source>
</reference>
<dbReference type="RefSeq" id="WP_048434273.1">
    <property type="nucleotide sequence ID" value="NZ_LWHQ01000024.1"/>
</dbReference>
<dbReference type="PANTHER" id="PTHR43183:SF1">
    <property type="entry name" value="HYPOTHETICAL DIHYDROXY-ACID DEHYDRATASE (EUROFUNG)-RELATED"/>
    <property type="match status" value="1"/>
</dbReference>
<dbReference type="NCBIfam" id="NF004784">
    <property type="entry name" value="PRK06131.1"/>
    <property type="match status" value="1"/>
</dbReference>
<proteinExistence type="inferred from homology"/>
<dbReference type="Pfam" id="PF00920">
    <property type="entry name" value="ILVD_EDD_N"/>
    <property type="match status" value="1"/>
</dbReference>
<keyword evidence="3" id="KW-0408">Iron</keyword>
<dbReference type="InterPro" id="IPR056740">
    <property type="entry name" value="ILV_EDD_C"/>
</dbReference>
<evidence type="ECO:0000259" key="7">
    <source>
        <dbReference type="Pfam" id="PF24877"/>
    </source>
</evidence>
<dbReference type="GO" id="GO:0016836">
    <property type="term" value="F:hydro-lyase activity"/>
    <property type="evidence" value="ECO:0007669"/>
    <property type="project" value="UniProtKB-ARBA"/>
</dbReference>
<organism evidence="8 9">
    <name type="scientific">Methylobacterium platani</name>
    <dbReference type="NCBI Taxonomy" id="427683"/>
    <lineage>
        <taxon>Bacteria</taxon>
        <taxon>Pseudomonadati</taxon>
        <taxon>Pseudomonadota</taxon>
        <taxon>Alphaproteobacteria</taxon>
        <taxon>Hyphomicrobiales</taxon>
        <taxon>Methylobacteriaceae</taxon>
        <taxon>Methylobacterium</taxon>
    </lineage>
</organism>
<keyword evidence="4" id="KW-0411">Iron-sulfur</keyword>
<dbReference type="PANTHER" id="PTHR43183">
    <property type="entry name" value="HYPOTHETICAL DIHYDROXYACID DEHYDRATASE (EUROFUNG)-RELATED"/>
    <property type="match status" value="1"/>
</dbReference>
<name>A0A179S9F6_9HYPH</name>
<dbReference type="GO" id="GO:0046872">
    <property type="term" value="F:metal ion binding"/>
    <property type="evidence" value="ECO:0007669"/>
    <property type="project" value="UniProtKB-KW"/>
</dbReference>
<accession>A0A179S9F6</accession>
<evidence type="ECO:0000313" key="9">
    <source>
        <dbReference type="Proteomes" id="UP000078316"/>
    </source>
</evidence>
<evidence type="ECO:0000313" key="8">
    <source>
        <dbReference type="EMBL" id="OAS24417.1"/>
    </source>
</evidence>
<dbReference type="EMBL" id="LWHQ01000024">
    <property type="protein sequence ID" value="OAS24417.1"/>
    <property type="molecule type" value="Genomic_DNA"/>
</dbReference>
<comment type="similarity">
    <text evidence="1">Belongs to the IlvD/Edd family.</text>
</comment>
<dbReference type="InterPro" id="IPR020558">
    <property type="entry name" value="DiOHA_6PGluconate_deHydtase_CS"/>
</dbReference>
<dbReference type="Gene3D" id="3.50.30.80">
    <property type="entry name" value="IlvD/EDD C-terminal domain-like"/>
    <property type="match status" value="1"/>
</dbReference>
<dbReference type="InterPro" id="IPR000581">
    <property type="entry name" value="ILV_EDD_N"/>
</dbReference>
<evidence type="ECO:0000256" key="3">
    <source>
        <dbReference type="ARBA" id="ARBA00023004"/>
    </source>
</evidence>
<protein>
    <submittedName>
        <fullName evidence="8">Dihydroxy-acid dehydratase</fullName>
    </submittedName>
</protein>
<evidence type="ECO:0000256" key="5">
    <source>
        <dbReference type="ARBA" id="ARBA00023239"/>
    </source>
</evidence>
<keyword evidence="2" id="KW-0479">Metal-binding</keyword>